<keyword evidence="1" id="KW-1133">Transmembrane helix</keyword>
<accession>A0A9Q1ZCN6</accession>
<name>A0A9Q1ZCN6_CLOBO</name>
<organism evidence="2 3">
    <name type="scientific">Clostridium botulinum</name>
    <dbReference type="NCBI Taxonomy" id="1491"/>
    <lineage>
        <taxon>Bacteria</taxon>
        <taxon>Bacillati</taxon>
        <taxon>Bacillota</taxon>
        <taxon>Clostridia</taxon>
        <taxon>Eubacteriales</taxon>
        <taxon>Clostridiaceae</taxon>
        <taxon>Clostridium</taxon>
    </lineage>
</organism>
<evidence type="ECO:0000313" key="3">
    <source>
        <dbReference type="Proteomes" id="UP000037540"/>
    </source>
</evidence>
<keyword evidence="1" id="KW-0812">Transmembrane</keyword>
<evidence type="ECO:0000313" key="2">
    <source>
        <dbReference type="EMBL" id="KOA85643.1"/>
    </source>
</evidence>
<dbReference type="AlphaFoldDB" id="A0A9Q1ZCN6"/>
<dbReference type="EMBL" id="LGVR01000055">
    <property type="protein sequence ID" value="KOA85643.1"/>
    <property type="molecule type" value="Genomic_DNA"/>
</dbReference>
<feature type="transmembrane region" description="Helical" evidence="1">
    <location>
        <begin position="7"/>
        <end position="28"/>
    </location>
</feature>
<dbReference type="OrthoDB" id="9880443at2"/>
<evidence type="ECO:0000256" key="1">
    <source>
        <dbReference type="SAM" id="Phobius"/>
    </source>
</evidence>
<protein>
    <submittedName>
        <fullName evidence="2">Uncharacterized protein</fullName>
    </submittedName>
</protein>
<dbReference type="Proteomes" id="UP000037540">
    <property type="component" value="Unassembled WGS sequence"/>
</dbReference>
<reference evidence="2 3" key="1">
    <citation type="submission" date="2015-07" db="EMBL/GenBank/DDBJ databases">
        <title>Draft genome sequences of 17 French Clostridium botulinum group III.</title>
        <authorList>
            <person name="Woudstra C."/>
            <person name="Le Marechal C."/>
            <person name="Souillard R."/>
            <person name="Bayon-Auboyer M.-H."/>
            <person name="Dessouter D."/>
            <person name="Fach P."/>
        </authorList>
    </citation>
    <scope>NUCLEOTIDE SEQUENCE [LARGE SCALE GENOMIC DNA]</scope>
    <source>
        <strain evidence="2 3">12LNRI-CD</strain>
    </source>
</reference>
<proteinExistence type="predicted"/>
<keyword evidence="1" id="KW-0472">Membrane</keyword>
<sequence>MIKSKEICKLIMLLIKCYIIILILGFGLPKFLGFILEIFMENCNTYNNSTLVFNLLNEKNNILCYYRYIIEMYFSL</sequence>
<gene>
    <name evidence="2" type="ORF">ADU74_09640</name>
</gene>
<comment type="caution">
    <text evidence="2">The sequence shown here is derived from an EMBL/GenBank/DDBJ whole genome shotgun (WGS) entry which is preliminary data.</text>
</comment>